<protein>
    <submittedName>
        <fullName evidence="1">Uncharacterized protein</fullName>
    </submittedName>
</protein>
<keyword evidence="2" id="KW-1185">Reference proteome</keyword>
<name>A0A4Z2FDR5_9TELE</name>
<accession>A0A4Z2FDR5</accession>
<comment type="caution">
    <text evidence="1">The sequence shown here is derived from an EMBL/GenBank/DDBJ whole genome shotgun (WGS) entry which is preliminary data.</text>
</comment>
<gene>
    <name evidence="1" type="ORF">EYF80_051313</name>
</gene>
<evidence type="ECO:0000313" key="1">
    <source>
        <dbReference type="EMBL" id="TNN38532.1"/>
    </source>
</evidence>
<reference evidence="1 2" key="1">
    <citation type="submission" date="2019-03" db="EMBL/GenBank/DDBJ databases">
        <title>First draft genome of Liparis tanakae, snailfish: a comprehensive survey of snailfish specific genes.</title>
        <authorList>
            <person name="Kim W."/>
            <person name="Song I."/>
            <person name="Jeong J.-H."/>
            <person name="Kim D."/>
            <person name="Kim S."/>
            <person name="Ryu S."/>
            <person name="Song J.Y."/>
            <person name="Lee S.K."/>
        </authorList>
    </citation>
    <scope>NUCLEOTIDE SEQUENCE [LARGE SCALE GENOMIC DNA]</scope>
    <source>
        <tissue evidence="1">Muscle</tissue>
    </source>
</reference>
<dbReference type="EMBL" id="SRLO01001365">
    <property type="protein sequence ID" value="TNN38532.1"/>
    <property type="molecule type" value="Genomic_DNA"/>
</dbReference>
<sequence>MPSESDVIRRLITAPGPLMTEGPALPPGATPISRLHPRHAKQLLMSGRTRTQRREWRRHRKCCRLRGGSAAAP</sequence>
<organism evidence="1 2">
    <name type="scientific">Liparis tanakae</name>
    <name type="common">Tanaka's snailfish</name>
    <dbReference type="NCBI Taxonomy" id="230148"/>
    <lineage>
        <taxon>Eukaryota</taxon>
        <taxon>Metazoa</taxon>
        <taxon>Chordata</taxon>
        <taxon>Craniata</taxon>
        <taxon>Vertebrata</taxon>
        <taxon>Euteleostomi</taxon>
        <taxon>Actinopterygii</taxon>
        <taxon>Neopterygii</taxon>
        <taxon>Teleostei</taxon>
        <taxon>Neoteleostei</taxon>
        <taxon>Acanthomorphata</taxon>
        <taxon>Eupercaria</taxon>
        <taxon>Perciformes</taxon>
        <taxon>Cottioidei</taxon>
        <taxon>Cottales</taxon>
        <taxon>Liparidae</taxon>
        <taxon>Liparis</taxon>
    </lineage>
</organism>
<evidence type="ECO:0000313" key="2">
    <source>
        <dbReference type="Proteomes" id="UP000314294"/>
    </source>
</evidence>
<proteinExistence type="predicted"/>
<dbReference type="Proteomes" id="UP000314294">
    <property type="component" value="Unassembled WGS sequence"/>
</dbReference>
<dbReference type="AlphaFoldDB" id="A0A4Z2FDR5"/>